<name>A0A146FYC5_ASPKA</name>
<reference evidence="1 2" key="1">
    <citation type="journal article" date="2016" name="DNA Res.">
        <title>Genome sequence of Aspergillus luchuensis NBRC 4314.</title>
        <authorList>
            <person name="Yamada O."/>
            <person name="Machida M."/>
            <person name="Hosoyama A."/>
            <person name="Goto M."/>
            <person name="Takahashi T."/>
            <person name="Futagami T."/>
            <person name="Yamagata Y."/>
            <person name="Takeuchi M."/>
            <person name="Kobayashi T."/>
            <person name="Koike H."/>
            <person name="Abe K."/>
            <person name="Asai K."/>
            <person name="Arita M."/>
            <person name="Fujita N."/>
            <person name="Fukuda K."/>
            <person name="Higa K."/>
            <person name="Horikawa H."/>
            <person name="Ishikawa T."/>
            <person name="Jinno K."/>
            <person name="Kato Y."/>
            <person name="Kirimura K."/>
            <person name="Mizutani O."/>
            <person name="Nakasone K."/>
            <person name="Sano M."/>
            <person name="Shiraishi Y."/>
            <person name="Tsukahara M."/>
            <person name="Gomi K."/>
        </authorList>
    </citation>
    <scope>NUCLEOTIDE SEQUENCE [LARGE SCALE GENOMIC DNA]</scope>
    <source>
        <strain evidence="1 2">RIB 2604</strain>
    </source>
</reference>
<accession>A0A146FYC5</accession>
<comment type="caution">
    <text evidence="1">The sequence shown here is derived from an EMBL/GenBank/DDBJ whole genome shotgun (WGS) entry which is preliminary data.</text>
</comment>
<proteinExistence type="predicted"/>
<reference evidence="2" key="2">
    <citation type="submission" date="2016-02" db="EMBL/GenBank/DDBJ databases">
        <title>Genome sequencing of Aspergillus luchuensis NBRC 4314.</title>
        <authorList>
            <person name="Yamada O."/>
        </authorList>
    </citation>
    <scope>NUCLEOTIDE SEQUENCE [LARGE SCALE GENOMIC DNA]</scope>
    <source>
        <strain evidence="2">RIB 2604</strain>
    </source>
</reference>
<evidence type="ECO:0000313" key="2">
    <source>
        <dbReference type="Proteomes" id="UP000075230"/>
    </source>
</evidence>
<evidence type="ECO:0000313" key="1">
    <source>
        <dbReference type="EMBL" id="GAT30327.1"/>
    </source>
</evidence>
<dbReference type="Proteomes" id="UP000075230">
    <property type="component" value="Unassembled WGS sequence"/>
</dbReference>
<sequence>MPWLGGWDGLGIPTNHNSTVHHCSEPGLGWVDGTGLGHTN</sequence>
<gene>
    <name evidence="1" type="ORF">RIB2604_03303050</name>
</gene>
<dbReference type="EMBL" id="BCWF01000032">
    <property type="protein sequence ID" value="GAT30327.1"/>
    <property type="molecule type" value="Genomic_DNA"/>
</dbReference>
<organism evidence="1 2">
    <name type="scientific">Aspergillus kawachii</name>
    <name type="common">White koji mold</name>
    <name type="synonym">Aspergillus awamori var. kawachi</name>
    <dbReference type="NCBI Taxonomy" id="1069201"/>
    <lineage>
        <taxon>Eukaryota</taxon>
        <taxon>Fungi</taxon>
        <taxon>Dikarya</taxon>
        <taxon>Ascomycota</taxon>
        <taxon>Pezizomycotina</taxon>
        <taxon>Eurotiomycetes</taxon>
        <taxon>Eurotiomycetidae</taxon>
        <taxon>Eurotiales</taxon>
        <taxon>Aspergillaceae</taxon>
        <taxon>Aspergillus</taxon>
        <taxon>Aspergillus subgen. Circumdati</taxon>
    </lineage>
</organism>
<dbReference type="AlphaFoldDB" id="A0A146FYC5"/>
<protein>
    <submittedName>
        <fullName evidence="1">Uncharacterized protein</fullName>
    </submittedName>
</protein>